<dbReference type="PROSITE" id="PS50011">
    <property type="entry name" value="PROTEIN_KINASE_DOM"/>
    <property type="match status" value="1"/>
</dbReference>
<keyword evidence="12" id="KW-0812">Transmembrane</keyword>
<proteinExistence type="predicted"/>
<dbReference type="InterPro" id="IPR001245">
    <property type="entry name" value="Ser-Thr/Tyr_kinase_cat_dom"/>
</dbReference>
<organism evidence="14 15">
    <name type="scientific">Sphaeroforma arctica JP610</name>
    <dbReference type="NCBI Taxonomy" id="667725"/>
    <lineage>
        <taxon>Eukaryota</taxon>
        <taxon>Ichthyosporea</taxon>
        <taxon>Ichthyophonida</taxon>
        <taxon>Sphaeroforma</taxon>
    </lineage>
</organism>
<dbReference type="InterPro" id="IPR050122">
    <property type="entry name" value="RTK"/>
</dbReference>
<dbReference type="InterPro" id="IPR000719">
    <property type="entry name" value="Prot_kinase_dom"/>
</dbReference>
<dbReference type="GO" id="GO:0005886">
    <property type="term" value="C:plasma membrane"/>
    <property type="evidence" value="ECO:0007669"/>
    <property type="project" value="TreeGrafter"/>
</dbReference>
<dbReference type="InterPro" id="IPR008266">
    <property type="entry name" value="Tyr_kinase_AS"/>
</dbReference>
<dbReference type="GO" id="GO:0048468">
    <property type="term" value="P:cell development"/>
    <property type="evidence" value="ECO:0007669"/>
    <property type="project" value="UniProtKB-ARBA"/>
</dbReference>
<dbReference type="GO" id="GO:0012505">
    <property type="term" value="C:endomembrane system"/>
    <property type="evidence" value="ECO:0007669"/>
    <property type="project" value="UniProtKB-SubCell"/>
</dbReference>
<evidence type="ECO:0000256" key="4">
    <source>
        <dbReference type="ARBA" id="ARBA00022741"/>
    </source>
</evidence>
<name>A0A0L0G2W8_9EUKA</name>
<keyword evidence="12" id="KW-1133">Transmembrane helix</keyword>
<dbReference type="STRING" id="667725.A0A0L0G2W8"/>
<reference evidence="14 15" key="1">
    <citation type="submission" date="2011-02" db="EMBL/GenBank/DDBJ databases">
        <title>The Genome Sequence of Sphaeroforma arctica JP610.</title>
        <authorList>
            <consortium name="The Broad Institute Genome Sequencing Platform"/>
            <person name="Russ C."/>
            <person name="Cuomo C."/>
            <person name="Young S.K."/>
            <person name="Zeng Q."/>
            <person name="Gargeya S."/>
            <person name="Alvarado L."/>
            <person name="Berlin A."/>
            <person name="Chapman S.B."/>
            <person name="Chen Z."/>
            <person name="Freedman E."/>
            <person name="Gellesch M."/>
            <person name="Goldberg J."/>
            <person name="Griggs A."/>
            <person name="Gujja S."/>
            <person name="Heilman E."/>
            <person name="Heiman D."/>
            <person name="Howarth C."/>
            <person name="Mehta T."/>
            <person name="Neiman D."/>
            <person name="Pearson M."/>
            <person name="Roberts A."/>
            <person name="Saif S."/>
            <person name="Shea T."/>
            <person name="Shenoy N."/>
            <person name="Sisk P."/>
            <person name="Stolte C."/>
            <person name="Sykes S."/>
            <person name="White J."/>
            <person name="Yandava C."/>
            <person name="Burger G."/>
            <person name="Gray M.W."/>
            <person name="Holland P.W.H."/>
            <person name="King N."/>
            <person name="Lang F.B.F."/>
            <person name="Roger A.J."/>
            <person name="Ruiz-Trillo I."/>
            <person name="Haas B."/>
            <person name="Nusbaum C."/>
            <person name="Birren B."/>
        </authorList>
    </citation>
    <scope>NUCLEOTIDE SEQUENCE [LARGE SCALE GENOMIC DNA]</scope>
    <source>
        <strain evidence="14 15">JP610</strain>
    </source>
</reference>
<evidence type="ECO:0000256" key="11">
    <source>
        <dbReference type="SAM" id="MobiDB-lite"/>
    </source>
</evidence>
<comment type="catalytic activity">
    <reaction evidence="9">
        <text>L-tyrosyl-[protein] + ATP = O-phospho-L-tyrosyl-[protein] + ADP + H(+)</text>
        <dbReference type="Rhea" id="RHEA:10596"/>
        <dbReference type="Rhea" id="RHEA-COMP:10136"/>
        <dbReference type="Rhea" id="RHEA-COMP:20101"/>
        <dbReference type="ChEBI" id="CHEBI:15378"/>
        <dbReference type="ChEBI" id="CHEBI:30616"/>
        <dbReference type="ChEBI" id="CHEBI:46858"/>
        <dbReference type="ChEBI" id="CHEBI:61978"/>
        <dbReference type="ChEBI" id="CHEBI:456216"/>
        <dbReference type="EC" id="2.7.10.1"/>
    </reaction>
</comment>
<feature type="domain" description="Protein kinase" evidence="13">
    <location>
        <begin position="101"/>
        <end position="373"/>
    </location>
</feature>
<evidence type="ECO:0000256" key="9">
    <source>
        <dbReference type="ARBA" id="ARBA00051243"/>
    </source>
</evidence>
<dbReference type="PROSITE" id="PS51257">
    <property type="entry name" value="PROKAR_LIPOPROTEIN"/>
    <property type="match status" value="1"/>
</dbReference>
<evidence type="ECO:0000256" key="8">
    <source>
        <dbReference type="ARBA" id="ARBA00023137"/>
    </source>
</evidence>
<evidence type="ECO:0000256" key="6">
    <source>
        <dbReference type="ARBA" id="ARBA00022840"/>
    </source>
</evidence>
<evidence type="ECO:0000259" key="13">
    <source>
        <dbReference type="PROSITE" id="PS50011"/>
    </source>
</evidence>
<keyword evidence="15" id="KW-1185">Reference proteome</keyword>
<dbReference type="FunFam" id="1.10.510.10:FF:001512">
    <property type="entry name" value="Receptor tyrosine-protein kinase erbB-2"/>
    <property type="match status" value="1"/>
</dbReference>
<dbReference type="GO" id="GO:0005524">
    <property type="term" value="F:ATP binding"/>
    <property type="evidence" value="ECO:0007669"/>
    <property type="project" value="UniProtKB-UniRule"/>
</dbReference>
<keyword evidence="6 10" id="KW-0067">ATP-binding</keyword>
<gene>
    <name evidence="14" type="ORF">SARC_04286</name>
</gene>
<sequence length="538" mass="59816">MRLSGLTHFNIVFALPHGSDDSLSAGAIIGIVACVLLVLCFVAGLIAFCMYRKRQRQAKKARIHPLFNLPANLLKRINDADAMVVRQKARESGEDIDPKRLKVVQKLGGGNFGEVFFAMLKDSHGRESPVAVKQLNDRQSEEAKDVFFEEANLMKSINHANVLDCIGISKGPPGAIIMDIMVLGDLHTYLSSQFDREEPVTIAEKYHLSYQIASGMNYLQSQGIVHRDLATRNCMLSLAGPNTLGYPTLKVADFGLSRVIDADTSDYVMESKTSLPFRWLSPRAMLEGRFSSASDVWSYGVTLWELFSNAEEIPYKGVNMFAILSKLQAGDRLERPDQCPKDAYDLMSACWKIKPENRPEFDTLERDFAYLFVPQCSVPVMVETSPDGSIVIIEGRDKRKFMDTGRLVAEGRVMGYDEEPEVPVYDDVNFKSDESTKKLNGQNSHGLAKGYENVHGADAKNKADELYDDVHGANLPSMARDYSNMPPSRGSLMPDEPEKLYNWSGAKLGDTAVSSPQRNLPIDSLARMLKDGDEAHLV</sequence>
<dbReference type="PROSITE" id="PS00107">
    <property type="entry name" value="PROTEIN_KINASE_ATP"/>
    <property type="match status" value="1"/>
</dbReference>
<keyword evidence="7 12" id="KW-0472">Membrane</keyword>
<dbReference type="Pfam" id="PF07714">
    <property type="entry name" value="PK_Tyr_Ser-Thr"/>
    <property type="match status" value="1"/>
</dbReference>
<dbReference type="GO" id="GO:0007169">
    <property type="term" value="P:cell surface receptor protein tyrosine kinase signaling pathway"/>
    <property type="evidence" value="ECO:0007669"/>
    <property type="project" value="TreeGrafter"/>
</dbReference>
<dbReference type="eggNOG" id="KOG1095">
    <property type="taxonomic scope" value="Eukaryota"/>
</dbReference>
<dbReference type="InterPro" id="IPR017441">
    <property type="entry name" value="Protein_kinase_ATP_BS"/>
</dbReference>
<evidence type="ECO:0000256" key="3">
    <source>
        <dbReference type="ARBA" id="ARBA00022679"/>
    </source>
</evidence>
<dbReference type="GO" id="GO:0004714">
    <property type="term" value="F:transmembrane receptor protein tyrosine kinase activity"/>
    <property type="evidence" value="ECO:0007669"/>
    <property type="project" value="UniProtKB-EC"/>
</dbReference>
<dbReference type="GO" id="GO:0050793">
    <property type="term" value="P:regulation of developmental process"/>
    <property type="evidence" value="ECO:0007669"/>
    <property type="project" value="UniProtKB-ARBA"/>
</dbReference>
<accession>A0A0L0G2W8</accession>
<dbReference type="PANTHER" id="PTHR24416:SF611">
    <property type="entry name" value="TYROSINE-PROTEIN KINASE TRANSMEMBRANE RECEPTOR ROR"/>
    <property type="match status" value="1"/>
</dbReference>
<dbReference type="InterPro" id="IPR020635">
    <property type="entry name" value="Tyr_kinase_cat_dom"/>
</dbReference>
<dbReference type="AlphaFoldDB" id="A0A0L0G2W8"/>
<evidence type="ECO:0000256" key="10">
    <source>
        <dbReference type="PROSITE-ProRule" id="PRU10141"/>
    </source>
</evidence>
<dbReference type="EMBL" id="KQ241831">
    <property type="protein sequence ID" value="KNC83477.1"/>
    <property type="molecule type" value="Genomic_DNA"/>
</dbReference>
<dbReference type="InterPro" id="IPR011009">
    <property type="entry name" value="Kinase-like_dom_sf"/>
</dbReference>
<keyword evidence="3" id="KW-0808">Transferase</keyword>
<dbReference type="RefSeq" id="XP_014157379.1">
    <property type="nucleotide sequence ID" value="XM_014301904.1"/>
</dbReference>
<comment type="subcellular location">
    <subcellularLocation>
        <location evidence="2">Endomembrane system</location>
    </subcellularLocation>
    <subcellularLocation>
        <location evidence="1">Membrane</location>
        <topology evidence="1">Single-pass membrane protein</topology>
    </subcellularLocation>
</comment>
<keyword evidence="4 10" id="KW-0547">Nucleotide-binding</keyword>
<evidence type="ECO:0000313" key="14">
    <source>
        <dbReference type="EMBL" id="KNC83477.1"/>
    </source>
</evidence>
<dbReference type="Gene3D" id="1.10.510.10">
    <property type="entry name" value="Transferase(Phosphotransferase) domain 1"/>
    <property type="match status" value="1"/>
</dbReference>
<evidence type="ECO:0000313" key="15">
    <source>
        <dbReference type="Proteomes" id="UP000054560"/>
    </source>
</evidence>
<evidence type="ECO:0000256" key="7">
    <source>
        <dbReference type="ARBA" id="ARBA00023136"/>
    </source>
</evidence>
<feature type="transmembrane region" description="Helical" evidence="12">
    <location>
        <begin position="25"/>
        <end position="51"/>
    </location>
</feature>
<dbReference type="PRINTS" id="PR00109">
    <property type="entry name" value="TYRKINASE"/>
</dbReference>
<evidence type="ECO:0000256" key="5">
    <source>
        <dbReference type="ARBA" id="ARBA00022777"/>
    </source>
</evidence>
<dbReference type="GO" id="GO:0043235">
    <property type="term" value="C:receptor complex"/>
    <property type="evidence" value="ECO:0007669"/>
    <property type="project" value="TreeGrafter"/>
</dbReference>
<dbReference type="PROSITE" id="PS00109">
    <property type="entry name" value="PROTEIN_KINASE_TYR"/>
    <property type="match status" value="1"/>
</dbReference>
<dbReference type="Gene3D" id="3.30.200.20">
    <property type="entry name" value="Phosphorylase Kinase, domain 1"/>
    <property type="match status" value="1"/>
</dbReference>
<dbReference type="SUPFAM" id="SSF56112">
    <property type="entry name" value="Protein kinase-like (PK-like)"/>
    <property type="match status" value="1"/>
</dbReference>
<feature type="region of interest" description="Disordered" evidence="11">
    <location>
        <begin position="477"/>
        <end position="497"/>
    </location>
</feature>
<dbReference type="GeneID" id="25904790"/>
<dbReference type="Proteomes" id="UP000054560">
    <property type="component" value="Unassembled WGS sequence"/>
</dbReference>
<dbReference type="CDD" id="cd00192">
    <property type="entry name" value="PTKc"/>
    <property type="match status" value="1"/>
</dbReference>
<dbReference type="SMART" id="SM00219">
    <property type="entry name" value="TyrKc"/>
    <property type="match status" value="1"/>
</dbReference>
<evidence type="ECO:0000256" key="12">
    <source>
        <dbReference type="SAM" id="Phobius"/>
    </source>
</evidence>
<dbReference type="PANTHER" id="PTHR24416">
    <property type="entry name" value="TYROSINE-PROTEIN KINASE RECEPTOR"/>
    <property type="match status" value="1"/>
</dbReference>
<evidence type="ECO:0000256" key="1">
    <source>
        <dbReference type="ARBA" id="ARBA00004167"/>
    </source>
</evidence>
<protein>
    <submittedName>
        <fullName evidence="14">TK protein kinase</fullName>
    </submittedName>
</protein>
<keyword evidence="5 14" id="KW-0418">Kinase</keyword>
<evidence type="ECO:0000256" key="2">
    <source>
        <dbReference type="ARBA" id="ARBA00004308"/>
    </source>
</evidence>
<keyword evidence="8" id="KW-0829">Tyrosine-protein kinase</keyword>
<dbReference type="OrthoDB" id="3256376at2759"/>
<feature type="binding site" evidence="10">
    <location>
        <position position="133"/>
    </location>
    <ligand>
        <name>ATP</name>
        <dbReference type="ChEBI" id="CHEBI:30616"/>
    </ligand>
</feature>